<accession>H2XX08</accession>
<dbReference type="Pfam" id="PF00651">
    <property type="entry name" value="BTB"/>
    <property type="match status" value="1"/>
</dbReference>
<evidence type="ECO:0000256" key="2">
    <source>
        <dbReference type="ARBA" id="ARBA00022737"/>
    </source>
</evidence>
<dbReference type="InterPro" id="IPR011333">
    <property type="entry name" value="SKP1/BTB/POZ_sf"/>
</dbReference>
<dbReference type="InterPro" id="IPR015915">
    <property type="entry name" value="Kelch-typ_b-propeller"/>
</dbReference>
<dbReference type="AlphaFoldDB" id="H2XX08"/>
<dbReference type="Pfam" id="PF07707">
    <property type="entry name" value="BACK"/>
    <property type="match status" value="1"/>
</dbReference>
<dbReference type="SMART" id="SM00225">
    <property type="entry name" value="BTB"/>
    <property type="match status" value="1"/>
</dbReference>
<dbReference type="InterPro" id="IPR011705">
    <property type="entry name" value="BACK"/>
</dbReference>
<dbReference type="SUPFAM" id="SSF54695">
    <property type="entry name" value="POZ domain"/>
    <property type="match status" value="1"/>
</dbReference>
<dbReference type="GeneTree" id="ENSGT00940000170277"/>
<dbReference type="InParanoid" id="H2XX08"/>
<dbReference type="Gene3D" id="2.120.10.80">
    <property type="entry name" value="Kelch-type beta propeller"/>
    <property type="match status" value="1"/>
</dbReference>
<sequence length="504" mass="57551">ISVEDAYLPLDSVTPNTLQHKSVHDSLQQRLGNLNEFRLHHHCCDVTLKTESSQHDAHRVVLAACSEYFRAMFTLNMKENNMDCIELKGTDSFYFQKVLEFIYTGEIILNLTDATEIMHLAVYYQIHELVHSCKEYLLAQLSSTNCCNLYRLGKDLGLDSFTRTCLLFIHQHFEELGSNLCDVGLLDEDDLLWCLQSDTLGGGDPDSSSESSVFQVVLGWMEEHVFDLTEQAVNEMLSNIRFTLIAPETLERYFNQLKELLPFTEVISTHYNTASNYHCQVHEQPFLQTNKTNLRKTKSSCVCIDGVITQDKVLIPRDFPQHDLITDEVFTSETDSTIRDPYHNVVELNGFIFVFGGTRYYKTGYSSSVLRYDPRLNTWIELKNMKHERGDFIVCVVNNEIYVIGGRNRTGALSACEKYNCRDNTWTVLRDLPQGVYMAAGLSYEGNIYVSGGFNDFESLGTMLCYSPVSNTWEEMFSHMMVDRGFHAMVPGHDGKLWVVGGVD</sequence>
<dbReference type="SMART" id="SM00875">
    <property type="entry name" value="BACK"/>
    <property type="match status" value="1"/>
</dbReference>
<evidence type="ECO:0000256" key="1">
    <source>
        <dbReference type="ARBA" id="ARBA00022441"/>
    </source>
</evidence>
<dbReference type="Gene3D" id="3.30.710.10">
    <property type="entry name" value="Potassium Channel Kv1.1, Chain A"/>
    <property type="match status" value="1"/>
</dbReference>
<keyword evidence="1" id="KW-0880">Kelch repeat</keyword>
<organism evidence="4 5">
    <name type="scientific">Ciona intestinalis</name>
    <name type="common">Transparent sea squirt</name>
    <name type="synonym">Ascidia intestinalis</name>
    <dbReference type="NCBI Taxonomy" id="7719"/>
    <lineage>
        <taxon>Eukaryota</taxon>
        <taxon>Metazoa</taxon>
        <taxon>Chordata</taxon>
        <taxon>Tunicata</taxon>
        <taxon>Ascidiacea</taxon>
        <taxon>Phlebobranchia</taxon>
        <taxon>Cionidae</taxon>
        <taxon>Ciona</taxon>
    </lineage>
</organism>
<dbReference type="Pfam" id="PF24681">
    <property type="entry name" value="Kelch_KLHDC2_KLHL20_DRC7"/>
    <property type="match status" value="1"/>
</dbReference>
<dbReference type="HOGENOM" id="CLU_004253_14_3_1"/>
<dbReference type="PIRSF" id="PIRSF037037">
    <property type="entry name" value="Kelch-like_protein_gigaxonin"/>
    <property type="match status" value="1"/>
</dbReference>
<dbReference type="Ensembl" id="ENSCINT00000035032.1">
    <property type="protein sequence ID" value="ENSCINP00000034192.1"/>
    <property type="gene ID" value="ENSCING00000019669.1"/>
</dbReference>
<dbReference type="PROSITE" id="PS50097">
    <property type="entry name" value="BTB"/>
    <property type="match status" value="1"/>
</dbReference>
<protein>
    <recommendedName>
        <fullName evidence="3">BTB domain-containing protein</fullName>
    </recommendedName>
</protein>
<dbReference type="PANTHER" id="PTHR45632">
    <property type="entry name" value="LD33804P"/>
    <property type="match status" value="1"/>
</dbReference>
<dbReference type="PANTHER" id="PTHR45632:SF3">
    <property type="entry name" value="KELCH-LIKE PROTEIN 32"/>
    <property type="match status" value="1"/>
</dbReference>
<evidence type="ECO:0000313" key="4">
    <source>
        <dbReference type="Ensembl" id="ENSCINP00000034192.1"/>
    </source>
</evidence>
<name>H2XX08_CIOIN</name>
<dbReference type="InterPro" id="IPR000210">
    <property type="entry name" value="BTB/POZ_dom"/>
</dbReference>
<evidence type="ECO:0000259" key="3">
    <source>
        <dbReference type="PROSITE" id="PS50097"/>
    </source>
</evidence>
<dbReference type="SMART" id="SM00612">
    <property type="entry name" value="Kelch"/>
    <property type="match status" value="3"/>
</dbReference>
<feature type="domain" description="BTB" evidence="3">
    <location>
        <begin position="44"/>
        <end position="111"/>
    </location>
</feature>
<reference evidence="4" key="2">
    <citation type="journal article" date="2008" name="Genome Biol.">
        <title>Improved genome assembly and evidence-based global gene model set for the chordate Ciona intestinalis: new insight into intron and operon populations.</title>
        <authorList>
            <person name="Satou Y."/>
            <person name="Mineta K."/>
            <person name="Ogasawara M."/>
            <person name="Sasakura Y."/>
            <person name="Shoguchi E."/>
            <person name="Ueno K."/>
            <person name="Yamada L."/>
            <person name="Matsumoto J."/>
            <person name="Wasserscheid J."/>
            <person name="Dewar K."/>
            <person name="Wiley G.B."/>
            <person name="Macmil S.L."/>
            <person name="Roe B.A."/>
            <person name="Zeller R.W."/>
            <person name="Hastings K.E."/>
            <person name="Lemaire P."/>
            <person name="Lindquist E."/>
            <person name="Endo T."/>
            <person name="Hotta K."/>
            <person name="Inaba K."/>
        </authorList>
    </citation>
    <scope>NUCLEOTIDE SEQUENCE [LARGE SCALE GENOMIC DNA]</scope>
    <source>
        <strain evidence="4">wild type</strain>
    </source>
</reference>
<dbReference type="EMBL" id="EAAA01000812">
    <property type="status" value="NOT_ANNOTATED_CDS"/>
    <property type="molecule type" value="Genomic_DNA"/>
</dbReference>
<dbReference type="STRING" id="7719.ENSCINP00000034192"/>
<reference evidence="4" key="4">
    <citation type="submission" date="2025-09" db="UniProtKB">
        <authorList>
            <consortium name="Ensembl"/>
        </authorList>
    </citation>
    <scope>IDENTIFICATION</scope>
</reference>
<keyword evidence="5" id="KW-1185">Reference proteome</keyword>
<evidence type="ECO:0000313" key="5">
    <source>
        <dbReference type="Proteomes" id="UP000008144"/>
    </source>
</evidence>
<reference evidence="4" key="3">
    <citation type="submission" date="2025-08" db="UniProtKB">
        <authorList>
            <consortium name="Ensembl"/>
        </authorList>
    </citation>
    <scope>IDENTIFICATION</scope>
</reference>
<dbReference type="Gene3D" id="1.25.40.420">
    <property type="match status" value="1"/>
</dbReference>
<keyword evidence="2" id="KW-0677">Repeat</keyword>
<dbReference type="Proteomes" id="UP000008144">
    <property type="component" value="Chromosome 11"/>
</dbReference>
<proteinExistence type="predicted"/>
<dbReference type="InterPro" id="IPR017096">
    <property type="entry name" value="BTB-kelch_protein"/>
</dbReference>
<reference evidence="5" key="1">
    <citation type="journal article" date="2002" name="Science">
        <title>The draft genome of Ciona intestinalis: insights into chordate and vertebrate origins.</title>
        <authorList>
            <person name="Dehal P."/>
            <person name="Satou Y."/>
            <person name="Campbell R.K."/>
            <person name="Chapman J."/>
            <person name="Degnan B."/>
            <person name="De Tomaso A."/>
            <person name="Davidson B."/>
            <person name="Di Gregorio A."/>
            <person name="Gelpke M."/>
            <person name="Goodstein D.M."/>
            <person name="Harafuji N."/>
            <person name="Hastings K.E."/>
            <person name="Ho I."/>
            <person name="Hotta K."/>
            <person name="Huang W."/>
            <person name="Kawashima T."/>
            <person name="Lemaire P."/>
            <person name="Martinez D."/>
            <person name="Meinertzhagen I.A."/>
            <person name="Necula S."/>
            <person name="Nonaka M."/>
            <person name="Putnam N."/>
            <person name="Rash S."/>
            <person name="Saiga H."/>
            <person name="Satake M."/>
            <person name="Terry A."/>
            <person name="Yamada L."/>
            <person name="Wang H.G."/>
            <person name="Awazu S."/>
            <person name="Azumi K."/>
            <person name="Boore J."/>
            <person name="Branno M."/>
            <person name="Chin-Bow S."/>
            <person name="DeSantis R."/>
            <person name="Doyle S."/>
            <person name="Francino P."/>
            <person name="Keys D.N."/>
            <person name="Haga S."/>
            <person name="Hayashi H."/>
            <person name="Hino K."/>
            <person name="Imai K.S."/>
            <person name="Inaba K."/>
            <person name="Kano S."/>
            <person name="Kobayashi K."/>
            <person name="Kobayashi M."/>
            <person name="Lee B.I."/>
            <person name="Makabe K.W."/>
            <person name="Manohar C."/>
            <person name="Matassi G."/>
            <person name="Medina M."/>
            <person name="Mochizuki Y."/>
            <person name="Mount S."/>
            <person name="Morishita T."/>
            <person name="Miura S."/>
            <person name="Nakayama A."/>
            <person name="Nishizaka S."/>
            <person name="Nomoto H."/>
            <person name="Ohta F."/>
            <person name="Oishi K."/>
            <person name="Rigoutsos I."/>
            <person name="Sano M."/>
            <person name="Sasaki A."/>
            <person name="Sasakura Y."/>
            <person name="Shoguchi E."/>
            <person name="Shin-i T."/>
            <person name="Spagnuolo A."/>
            <person name="Stainier D."/>
            <person name="Suzuki M.M."/>
            <person name="Tassy O."/>
            <person name="Takatori N."/>
            <person name="Tokuoka M."/>
            <person name="Yagi K."/>
            <person name="Yoshizaki F."/>
            <person name="Wada S."/>
            <person name="Zhang C."/>
            <person name="Hyatt P.D."/>
            <person name="Larimer F."/>
            <person name="Detter C."/>
            <person name="Doggett N."/>
            <person name="Glavina T."/>
            <person name="Hawkins T."/>
            <person name="Richardson P."/>
            <person name="Lucas S."/>
            <person name="Kohara Y."/>
            <person name="Levine M."/>
            <person name="Satoh N."/>
            <person name="Rokhsar D.S."/>
        </authorList>
    </citation>
    <scope>NUCLEOTIDE SEQUENCE [LARGE SCALE GENOMIC DNA]</scope>
</reference>
<dbReference type="InterPro" id="IPR006652">
    <property type="entry name" value="Kelch_1"/>
</dbReference>
<dbReference type="SUPFAM" id="SSF117281">
    <property type="entry name" value="Kelch motif"/>
    <property type="match status" value="1"/>
</dbReference>